<comment type="caution">
    <text evidence="2">The sequence shown here is derived from an EMBL/GenBank/DDBJ whole genome shotgun (WGS) entry which is preliminary data.</text>
</comment>
<reference evidence="2" key="2">
    <citation type="submission" date="2023-05" db="EMBL/GenBank/DDBJ databases">
        <authorList>
            <person name="Schelkunov M.I."/>
        </authorList>
    </citation>
    <scope>NUCLEOTIDE SEQUENCE</scope>
    <source>
        <strain evidence="2">Hsosn_3</strain>
        <tissue evidence="2">Leaf</tissue>
    </source>
</reference>
<dbReference type="PANTHER" id="PTHR33144:SF35">
    <property type="entry name" value="TRANSPOSASE, PTTA_EN_SPM, PLANT-RELATED"/>
    <property type="match status" value="1"/>
</dbReference>
<feature type="compositionally biased region" description="Polar residues" evidence="1">
    <location>
        <begin position="164"/>
        <end position="174"/>
    </location>
</feature>
<feature type="compositionally biased region" description="Basic and acidic residues" evidence="1">
    <location>
        <begin position="214"/>
        <end position="232"/>
    </location>
</feature>
<feature type="region of interest" description="Disordered" evidence="1">
    <location>
        <begin position="1"/>
        <end position="32"/>
    </location>
</feature>
<proteinExistence type="predicted"/>
<name>A0AAD8GSR7_9APIA</name>
<keyword evidence="3" id="KW-1185">Reference proteome</keyword>
<gene>
    <name evidence="2" type="ORF">POM88_052531</name>
</gene>
<feature type="region of interest" description="Disordered" evidence="1">
    <location>
        <begin position="102"/>
        <end position="241"/>
    </location>
</feature>
<evidence type="ECO:0000313" key="2">
    <source>
        <dbReference type="EMBL" id="KAK1353396.1"/>
    </source>
</evidence>
<feature type="compositionally biased region" description="Basic and acidic residues" evidence="1">
    <location>
        <begin position="176"/>
        <end position="186"/>
    </location>
</feature>
<dbReference type="Pfam" id="PF03004">
    <property type="entry name" value="Transposase_24"/>
    <property type="match status" value="1"/>
</dbReference>
<evidence type="ECO:0000256" key="1">
    <source>
        <dbReference type="SAM" id="MobiDB-lite"/>
    </source>
</evidence>
<protein>
    <submittedName>
        <fullName evidence="2">Uncharacterized protein</fullName>
    </submittedName>
</protein>
<reference evidence="2" key="1">
    <citation type="submission" date="2023-02" db="EMBL/GenBank/DDBJ databases">
        <title>Genome of toxic invasive species Heracleum sosnowskyi carries increased number of genes despite the absence of recent whole-genome duplications.</title>
        <authorList>
            <person name="Schelkunov M."/>
            <person name="Shtratnikova V."/>
            <person name="Makarenko M."/>
            <person name="Klepikova A."/>
            <person name="Omelchenko D."/>
            <person name="Novikova G."/>
            <person name="Obukhova E."/>
            <person name="Bogdanov V."/>
            <person name="Penin A."/>
            <person name="Logacheva M."/>
        </authorList>
    </citation>
    <scope>NUCLEOTIDE SEQUENCE</scope>
    <source>
        <strain evidence="2">Hsosn_3</strain>
        <tissue evidence="2">Leaf</tissue>
    </source>
</reference>
<dbReference type="AlphaFoldDB" id="A0AAD8GSR7"/>
<feature type="compositionally biased region" description="Basic residues" evidence="1">
    <location>
        <begin position="147"/>
        <end position="159"/>
    </location>
</feature>
<sequence>MKHTVKQMGSEKWPQDGTRKSPRLNKLGKSIDTPVMQRLMTAKRKLYCSSPRENETMGENEVQSKRTIIPPPPPPPTDYEKKRMVRIEYNKQVLYTLVPSLSGRVHSNGPNSNRNDVAQDVSADYDPGQDAGHDANSDGDASVTPSKGRKKTNKKKLARGRAPTTRSRANSTPKPANEEVREKDETCQFVESEISPHPDEGQGSMDAWRAMRKCQREQSEKEKARGQEKAGQEKAGASASKKVVEENILPDIEEGDMEDPVPKKMRGKTRMDAVHMRSFDKRVVIGMNDDFQPIAENDKVLSELSCYLGTLAKRRVSLSYVSWRHVSKDLRQAMWNHVKERYIIPDELENWVLETIHSCWKVYKSRIKGDHFTAYENDEMRLANRPDDIALETFKLLLEYWNDESVQARAKKNAASRKRYVDTHTLGPKSFAQHRYKMKKKAVADELEPCDAEVFIETRKRVAGRMYKTNPEIITKKLTILPKNSPLEIPLLMSLVQNMVLIG</sequence>
<dbReference type="PANTHER" id="PTHR33144">
    <property type="entry name" value="OS10G0409366 PROTEIN-RELATED"/>
    <property type="match status" value="1"/>
</dbReference>
<dbReference type="EMBL" id="JAUIZM010000013">
    <property type="protein sequence ID" value="KAK1353396.1"/>
    <property type="molecule type" value="Genomic_DNA"/>
</dbReference>
<dbReference type="InterPro" id="IPR004252">
    <property type="entry name" value="Probable_transposase_24"/>
</dbReference>
<feature type="region of interest" description="Disordered" evidence="1">
    <location>
        <begin position="45"/>
        <end position="80"/>
    </location>
</feature>
<evidence type="ECO:0000313" key="3">
    <source>
        <dbReference type="Proteomes" id="UP001237642"/>
    </source>
</evidence>
<accession>A0AAD8GSR7</accession>
<organism evidence="2 3">
    <name type="scientific">Heracleum sosnowskyi</name>
    <dbReference type="NCBI Taxonomy" id="360622"/>
    <lineage>
        <taxon>Eukaryota</taxon>
        <taxon>Viridiplantae</taxon>
        <taxon>Streptophyta</taxon>
        <taxon>Embryophyta</taxon>
        <taxon>Tracheophyta</taxon>
        <taxon>Spermatophyta</taxon>
        <taxon>Magnoliopsida</taxon>
        <taxon>eudicotyledons</taxon>
        <taxon>Gunneridae</taxon>
        <taxon>Pentapetalae</taxon>
        <taxon>asterids</taxon>
        <taxon>campanulids</taxon>
        <taxon>Apiales</taxon>
        <taxon>Apiaceae</taxon>
        <taxon>Apioideae</taxon>
        <taxon>apioid superclade</taxon>
        <taxon>Tordylieae</taxon>
        <taxon>Tordyliinae</taxon>
        <taxon>Heracleum</taxon>
    </lineage>
</organism>
<dbReference type="Proteomes" id="UP001237642">
    <property type="component" value="Unassembled WGS sequence"/>
</dbReference>